<comment type="cofactor">
    <cofactor evidence="2">
        <name>Mg(2+)</name>
        <dbReference type="ChEBI" id="CHEBI:18420"/>
    </cofactor>
</comment>
<reference evidence="9 10" key="1">
    <citation type="journal article" date="2007" name="Nature">
        <title>Evolution of genes and genomes on the Drosophila phylogeny.</title>
        <authorList>
            <consortium name="Drosophila 12 Genomes Consortium"/>
            <person name="Clark A.G."/>
            <person name="Eisen M.B."/>
            <person name="Smith D.R."/>
            <person name="Bergman C.M."/>
            <person name="Oliver B."/>
            <person name="Markow T.A."/>
            <person name="Kaufman T.C."/>
            <person name="Kellis M."/>
            <person name="Gelbart W."/>
            <person name="Iyer V.N."/>
            <person name="Pollard D.A."/>
            <person name="Sackton T.B."/>
            <person name="Larracuente A.M."/>
            <person name="Singh N.D."/>
            <person name="Abad J.P."/>
            <person name="Abt D.N."/>
            <person name="Adryan B."/>
            <person name="Aguade M."/>
            <person name="Akashi H."/>
            <person name="Anderson W.W."/>
            <person name="Aquadro C.F."/>
            <person name="Ardell D.H."/>
            <person name="Arguello R."/>
            <person name="Artieri C.G."/>
            <person name="Barbash D.A."/>
            <person name="Barker D."/>
            <person name="Barsanti P."/>
            <person name="Batterham P."/>
            <person name="Batzoglou S."/>
            <person name="Begun D."/>
            <person name="Bhutkar A."/>
            <person name="Blanco E."/>
            <person name="Bosak S.A."/>
            <person name="Bradley R.K."/>
            <person name="Brand A.D."/>
            <person name="Brent M.R."/>
            <person name="Brooks A.N."/>
            <person name="Brown R.H."/>
            <person name="Butlin R.K."/>
            <person name="Caggese C."/>
            <person name="Calvi B.R."/>
            <person name="Bernardo de Carvalho A."/>
            <person name="Caspi A."/>
            <person name="Castrezana S."/>
            <person name="Celniker S.E."/>
            <person name="Chang J.L."/>
            <person name="Chapple C."/>
            <person name="Chatterji S."/>
            <person name="Chinwalla A."/>
            <person name="Civetta A."/>
            <person name="Clifton S.W."/>
            <person name="Comeron J.M."/>
            <person name="Costello J.C."/>
            <person name="Coyne J.A."/>
            <person name="Daub J."/>
            <person name="David R.G."/>
            <person name="Delcher A.L."/>
            <person name="Delehaunty K."/>
            <person name="Do C.B."/>
            <person name="Ebling H."/>
            <person name="Edwards K."/>
            <person name="Eickbush T."/>
            <person name="Evans J.D."/>
            <person name="Filipski A."/>
            <person name="Findeiss S."/>
            <person name="Freyhult E."/>
            <person name="Fulton L."/>
            <person name="Fulton R."/>
            <person name="Garcia A.C."/>
            <person name="Gardiner A."/>
            <person name="Garfield D.A."/>
            <person name="Garvin B.E."/>
            <person name="Gibson G."/>
            <person name="Gilbert D."/>
            <person name="Gnerre S."/>
            <person name="Godfrey J."/>
            <person name="Good R."/>
            <person name="Gotea V."/>
            <person name="Gravely B."/>
            <person name="Greenberg A.J."/>
            <person name="Griffiths-Jones S."/>
            <person name="Gross S."/>
            <person name="Guigo R."/>
            <person name="Gustafson E.A."/>
            <person name="Haerty W."/>
            <person name="Hahn M.W."/>
            <person name="Halligan D.L."/>
            <person name="Halpern A.L."/>
            <person name="Halter G.M."/>
            <person name="Han M.V."/>
            <person name="Heger A."/>
            <person name="Hillier L."/>
            <person name="Hinrichs A.S."/>
            <person name="Holmes I."/>
            <person name="Hoskins R.A."/>
            <person name="Hubisz M.J."/>
            <person name="Hultmark D."/>
            <person name="Huntley M.A."/>
            <person name="Jaffe D.B."/>
            <person name="Jagadeeshan S."/>
            <person name="Jeck W.R."/>
            <person name="Johnson J."/>
            <person name="Jones C.D."/>
            <person name="Jordan W.C."/>
            <person name="Karpen G.H."/>
            <person name="Kataoka E."/>
            <person name="Keightley P.D."/>
            <person name="Kheradpour P."/>
            <person name="Kirkness E.F."/>
            <person name="Koerich L.B."/>
            <person name="Kristiansen K."/>
            <person name="Kudrna D."/>
            <person name="Kulathinal R.J."/>
            <person name="Kumar S."/>
            <person name="Kwok R."/>
            <person name="Lander E."/>
            <person name="Langley C.H."/>
            <person name="Lapoint R."/>
            <person name="Lazzaro B.P."/>
            <person name="Lee S.J."/>
            <person name="Levesque L."/>
            <person name="Li R."/>
            <person name="Lin C.F."/>
            <person name="Lin M.F."/>
            <person name="Lindblad-Toh K."/>
            <person name="Llopart A."/>
            <person name="Long M."/>
            <person name="Low L."/>
            <person name="Lozovsky E."/>
            <person name="Lu J."/>
            <person name="Luo M."/>
            <person name="Machado C.A."/>
            <person name="Makalowski W."/>
            <person name="Marzo M."/>
            <person name="Matsuda M."/>
            <person name="Matzkin L."/>
            <person name="McAllister B."/>
            <person name="McBride C.S."/>
            <person name="McKernan B."/>
            <person name="McKernan K."/>
            <person name="Mendez-Lago M."/>
            <person name="Minx P."/>
            <person name="Mollenhauer M.U."/>
            <person name="Montooth K."/>
            <person name="Mount S.M."/>
            <person name="Mu X."/>
            <person name="Myers E."/>
            <person name="Negre B."/>
            <person name="Newfeld S."/>
            <person name="Nielsen R."/>
            <person name="Noor M.A."/>
            <person name="O'Grady P."/>
            <person name="Pachter L."/>
            <person name="Papaceit M."/>
            <person name="Parisi M.J."/>
            <person name="Parisi M."/>
            <person name="Parts L."/>
            <person name="Pedersen J.S."/>
            <person name="Pesole G."/>
            <person name="Phillippy A.M."/>
            <person name="Ponting C.P."/>
            <person name="Pop M."/>
            <person name="Porcelli D."/>
            <person name="Powell J.R."/>
            <person name="Prohaska S."/>
            <person name="Pruitt K."/>
            <person name="Puig M."/>
            <person name="Quesneville H."/>
            <person name="Ram K.R."/>
            <person name="Rand D."/>
            <person name="Rasmussen M.D."/>
            <person name="Reed L.K."/>
            <person name="Reenan R."/>
            <person name="Reily A."/>
            <person name="Remington K.A."/>
            <person name="Rieger T.T."/>
            <person name="Ritchie M.G."/>
            <person name="Robin C."/>
            <person name="Rogers Y.H."/>
            <person name="Rohde C."/>
            <person name="Rozas J."/>
            <person name="Rubenfield M.J."/>
            <person name="Ruiz A."/>
            <person name="Russo S."/>
            <person name="Salzberg S.L."/>
            <person name="Sanchez-Gracia A."/>
            <person name="Saranga D.J."/>
            <person name="Sato H."/>
            <person name="Schaeffer S.W."/>
            <person name="Schatz M.C."/>
            <person name="Schlenke T."/>
            <person name="Schwartz R."/>
            <person name="Segarra C."/>
            <person name="Singh R.S."/>
            <person name="Sirot L."/>
            <person name="Sirota M."/>
            <person name="Sisneros N.B."/>
            <person name="Smith C.D."/>
            <person name="Smith T.F."/>
            <person name="Spieth J."/>
            <person name="Stage D.E."/>
            <person name="Stark A."/>
            <person name="Stephan W."/>
            <person name="Strausberg R.L."/>
            <person name="Strempel S."/>
            <person name="Sturgill D."/>
            <person name="Sutton G."/>
            <person name="Sutton G.G."/>
            <person name="Tao W."/>
            <person name="Teichmann S."/>
            <person name="Tobari Y.N."/>
            <person name="Tomimura Y."/>
            <person name="Tsolas J.M."/>
            <person name="Valente V.L."/>
            <person name="Venter E."/>
            <person name="Venter J.C."/>
            <person name="Vicario S."/>
            <person name="Vieira F.G."/>
            <person name="Vilella A.J."/>
            <person name="Villasante A."/>
            <person name="Walenz B."/>
            <person name="Wang J."/>
            <person name="Wasserman M."/>
            <person name="Watts T."/>
            <person name="Wilson D."/>
            <person name="Wilson R.K."/>
            <person name="Wing R.A."/>
            <person name="Wolfner M.F."/>
            <person name="Wong A."/>
            <person name="Wong G.K."/>
            <person name="Wu C.I."/>
            <person name="Wu G."/>
            <person name="Yamamoto D."/>
            <person name="Yang H.P."/>
            <person name="Yang S.P."/>
            <person name="Yorke J.A."/>
            <person name="Yoshida K."/>
            <person name="Zdobnov E."/>
            <person name="Zhang P."/>
            <person name="Zhang Y."/>
            <person name="Zimin A.V."/>
            <person name="Baldwin J."/>
            <person name="Abdouelleil A."/>
            <person name="Abdulkadir J."/>
            <person name="Abebe A."/>
            <person name="Abera B."/>
            <person name="Abreu J."/>
            <person name="Acer S.C."/>
            <person name="Aftuck L."/>
            <person name="Alexander A."/>
            <person name="An P."/>
            <person name="Anderson E."/>
            <person name="Anderson S."/>
            <person name="Arachi H."/>
            <person name="Azer M."/>
            <person name="Bachantsang P."/>
            <person name="Barry A."/>
            <person name="Bayul T."/>
            <person name="Berlin A."/>
            <person name="Bessette D."/>
            <person name="Bloom T."/>
            <person name="Blye J."/>
            <person name="Boguslavskiy L."/>
            <person name="Bonnet C."/>
            <person name="Boukhgalter B."/>
            <person name="Bourzgui I."/>
            <person name="Brown A."/>
            <person name="Cahill P."/>
            <person name="Channer S."/>
            <person name="Cheshatsang Y."/>
            <person name="Chuda L."/>
            <person name="Citroen M."/>
            <person name="Collymore A."/>
            <person name="Cooke P."/>
            <person name="Costello M."/>
            <person name="D'Aco K."/>
            <person name="Daza R."/>
            <person name="De Haan G."/>
            <person name="DeGray S."/>
            <person name="DeMaso C."/>
            <person name="Dhargay N."/>
            <person name="Dooley K."/>
            <person name="Dooley E."/>
            <person name="Doricent M."/>
            <person name="Dorje P."/>
            <person name="Dorjee K."/>
            <person name="Dupes A."/>
            <person name="Elong R."/>
            <person name="Falk J."/>
            <person name="Farina A."/>
            <person name="Faro S."/>
            <person name="Ferguson D."/>
            <person name="Fisher S."/>
            <person name="Foley C.D."/>
            <person name="Franke A."/>
            <person name="Friedrich D."/>
            <person name="Gadbois L."/>
            <person name="Gearin G."/>
            <person name="Gearin C.R."/>
            <person name="Giannoukos G."/>
            <person name="Goode T."/>
            <person name="Graham J."/>
            <person name="Grandbois E."/>
            <person name="Grewal S."/>
            <person name="Gyaltsen K."/>
            <person name="Hafez N."/>
            <person name="Hagos B."/>
            <person name="Hall J."/>
            <person name="Henson C."/>
            <person name="Hollinger A."/>
            <person name="Honan T."/>
            <person name="Huard M.D."/>
            <person name="Hughes L."/>
            <person name="Hurhula B."/>
            <person name="Husby M.E."/>
            <person name="Kamat A."/>
            <person name="Kanga B."/>
            <person name="Kashin S."/>
            <person name="Khazanovich D."/>
            <person name="Kisner P."/>
            <person name="Lance K."/>
            <person name="Lara M."/>
            <person name="Lee W."/>
            <person name="Lennon N."/>
            <person name="Letendre F."/>
            <person name="LeVine R."/>
            <person name="Lipovsky A."/>
            <person name="Liu X."/>
            <person name="Liu J."/>
            <person name="Liu S."/>
            <person name="Lokyitsang T."/>
            <person name="Lokyitsang Y."/>
            <person name="Lubonja R."/>
            <person name="Lui A."/>
            <person name="MacDonald P."/>
            <person name="Magnisalis V."/>
            <person name="Maru K."/>
            <person name="Matthews C."/>
            <person name="McCusker W."/>
            <person name="McDonough S."/>
            <person name="Mehta T."/>
            <person name="Meldrim J."/>
            <person name="Meneus L."/>
            <person name="Mihai O."/>
            <person name="Mihalev A."/>
            <person name="Mihova T."/>
            <person name="Mittelman R."/>
            <person name="Mlenga V."/>
            <person name="Montmayeur A."/>
            <person name="Mulrain L."/>
            <person name="Navidi A."/>
            <person name="Naylor J."/>
            <person name="Negash T."/>
            <person name="Nguyen T."/>
            <person name="Nguyen N."/>
            <person name="Nicol R."/>
            <person name="Norbu C."/>
            <person name="Norbu N."/>
            <person name="Novod N."/>
            <person name="O'Neill B."/>
            <person name="Osman S."/>
            <person name="Markiewicz E."/>
            <person name="Oyono O.L."/>
            <person name="Patti C."/>
            <person name="Phunkhang P."/>
            <person name="Pierre F."/>
            <person name="Priest M."/>
            <person name="Raghuraman S."/>
            <person name="Rege F."/>
            <person name="Reyes R."/>
            <person name="Rise C."/>
            <person name="Rogov P."/>
            <person name="Ross K."/>
            <person name="Ryan E."/>
            <person name="Settipalli S."/>
            <person name="Shea T."/>
            <person name="Sherpa N."/>
            <person name="Shi L."/>
            <person name="Shih D."/>
            <person name="Sparrow T."/>
            <person name="Spaulding J."/>
            <person name="Stalker J."/>
            <person name="Stange-Thomann N."/>
            <person name="Stavropoulos S."/>
            <person name="Stone C."/>
            <person name="Strader C."/>
            <person name="Tesfaye S."/>
            <person name="Thomson T."/>
            <person name="Thoulutsang Y."/>
            <person name="Thoulutsang D."/>
            <person name="Topham K."/>
            <person name="Topping I."/>
            <person name="Tsamla T."/>
            <person name="Vassiliev H."/>
            <person name="Vo A."/>
            <person name="Wangchuk T."/>
            <person name="Wangdi T."/>
            <person name="Weiand M."/>
            <person name="Wilkinson J."/>
            <person name="Wilson A."/>
            <person name="Yadav S."/>
            <person name="Young G."/>
            <person name="Yu Q."/>
            <person name="Zembek L."/>
            <person name="Zhong D."/>
            <person name="Zimmer A."/>
            <person name="Zwirko Z."/>
            <person name="Jaffe D.B."/>
            <person name="Alvarez P."/>
            <person name="Brockman W."/>
            <person name="Butler J."/>
            <person name="Chin C."/>
            <person name="Gnerre S."/>
            <person name="Grabherr M."/>
            <person name="Kleber M."/>
            <person name="Mauceli E."/>
            <person name="MacCallum I."/>
        </authorList>
    </citation>
    <scope>NUCLEOTIDE SEQUENCE [LARGE SCALE GENOMIC DNA]</scope>
    <source>
        <strain evidence="10">Tucson 14024-0371.13</strain>
    </source>
</reference>
<evidence type="ECO:0000256" key="3">
    <source>
        <dbReference type="ARBA" id="ARBA00005582"/>
    </source>
</evidence>
<keyword evidence="10" id="KW-1185">Reference proteome</keyword>
<comment type="cofactor">
    <cofactor evidence="1">
        <name>Mn(2+)</name>
        <dbReference type="ChEBI" id="CHEBI:29035"/>
    </cofactor>
</comment>
<dbReference type="InterPro" id="IPR015797">
    <property type="entry name" value="NUDIX_hydrolase-like_dom_sf"/>
</dbReference>
<feature type="domain" description="Nudix hydrolase" evidence="8">
    <location>
        <begin position="8"/>
        <end position="202"/>
    </location>
</feature>
<gene>
    <name evidence="9" type="primary">Dana\GF15630</name>
    <name evidence="9" type="synonym">dana_GLEANR_16394</name>
    <name evidence="9" type="ORF">GF15630</name>
</gene>
<dbReference type="PANTHER" id="PTHR12318:SF0">
    <property type="entry name" value="ACYL-COENZYME A DIPHOSPHATASE NUDT19"/>
    <property type="match status" value="1"/>
</dbReference>
<dbReference type="PANTHER" id="PTHR12318">
    <property type="entry name" value="TESTOSTERONE-REGULATED PROTEIN RP2"/>
    <property type="match status" value="1"/>
</dbReference>
<accession>A0A0P8XFP8</accession>
<keyword evidence="6" id="KW-0460">Magnesium</keyword>
<dbReference type="PROSITE" id="PS51462">
    <property type="entry name" value="NUDIX"/>
    <property type="match status" value="1"/>
</dbReference>
<evidence type="ECO:0000256" key="7">
    <source>
        <dbReference type="ARBA" id="ARBA00023211"/>
    </source>
</evidence>
<dbReference type="InterPro" id="IPR039121">
    <property type="entry name" value="NUDT19"/>
</dbReference>
<comment type="similarity">
    <text evidence="3">Belongs to the Nudix hydrolase family.</text>
</comment>
<dbReference type="GO" id="GO:0016818">
    <property type="term" value="F:hydrolase activity, acting on acid anhydrides, in phosphorus-containing anhydrides"/>
    <property type="evidence" value="ECO:0007669"/>
    <property type="project" value="InterPro"/>
</dbReference>
<sequence>MSKQVLAKIRPSSSLILLAKDQAPKQKSFDYNALLLTRTQKSSFMPESSVFPGGVCDVTDNSPAWLEHFHRGKIDAAKLRDLGHVKGPRPEIFQAEETDKKIDPNLSLRLTAIRETFEELGILLCRDRKSLTSTSGYGKFYDQFDRAHWQHVVHNDASQFLELCKQLDVVPDVWSLHEWSAWRTPSTFKKRFETAFFLTALEEQPTVHIEPYEVKDCAVRKP</sequence>
<dbReference type="CDD" id="cd02883">
    <property type="entry name" value="NUDIX_Hydrolase"/>
    <property type="match status" value="1"/>
</dbReference>
<name>A0A0P8XFP8_DROAN</name>
<keyword evidence="4" id="KW-0479">Metal-binding</keyword>
<keyword evidence="7" id="KW-0464">Manganese</keyword>
<dbReference type="SUPFAM" id="SSF55811">
    <property type="entry name" value="Nudix"/>
    <property type="match status" value="1"/>
</dbReference>
<proteinExistence type="inferred from homology"/>
<dbReference type="GeneID" id="6498436"/>
<evidence type="ECO:0000256" key="6">
    <source>
        <dbReference type="ARBA" id="ARBA00022842"/>
    </source>
</evidence>
<evidence type="ECO:0000256" key="1">
    <source>
        <dbReference type="ARBA" id="ARBA00001936"/>
    </source>
</evidence>
<protein>
    <submittedName>
        <fullName evidence="9">Uncharacterized protein, isoform B</fullName>
        <ecNumber evidence="9">3.-.-.-</ecNumber>
    </submittedName>
</protein>
<organism evidence="9 10">
    <name type="scientific">Drosophila ananassae</name>
    <name type="common">Fruit fly</name>
    <dbReference type="NCBI Taxonomy" id="7217"/>
    <lineage>
        <taxon>Eukaryota</taxon>
        <taxon>Metazoa</taxon>
        <taxon>Ecdysozoa</taxon>
        <taxon>Arthropoda</taxon>
        <taxon>Hexapoda</taxon>
        <taxon>Insecta</taxon>
        <taxon>Pterygota</taxon>
        <taxon>Neoptera</taxon>
        <taxon>Endopterygota</taxon>
        <taxon>Diptera</taxon>
        <taxon>Brachycera</taxon>
        <taxon>Muscomorpha</taxon>
        <taxon>Ephydroidea</taxon>
        <taxon>Drosophilidae</taxon>
        <taxon>Drosophila</taxon>
        <taxon>Sophophora</taxon>
    </lineage>
</organism>
<evidence type="ECO:0000256" key="2">
    <source>
        <dbReference type="ARBA" id="ARBA00001946"/>
    </source>
</evidence>
<dbReference type="GO" id="GO:0005739">
    <property type="term" value="C:mitochondrion"/>
    <property type="evidence" value="ECO:0007669"/>
    <property type="project" value="TreeGrafter"/>
</dbReference>
<dbReference type="EC" id="3.-.-.-" evidence="9"/>
<dbReference type="OrthoDB" id="1695362at2759"/>
<evidence type="ECO:0000256" key="5">
    <source>
        <dbReference type="ARBA" id="ARBA00022801"/>
    </source>
</evidence>
<dbReference type="CDD" id="cd18870">
    <property type="entry name" value="NUDIX_AcylCoAdiphos_Nudt19"/>
    <property type="match status" value="1"/>
</dbReference>
<dbReference type="Proteomes" id="UP000007801">
    <property type="component" value="Unassembled WGS sequence"/>
</dbReference>
<keyword evidence="5 9" id="KW-0378">Hydrolase</keyword>
<dbReference type="Gene3D" id="3.90.79.10">
    <property type="entry name" value="Nucleoside Triphosphate Pyrophosphohydrolase"/>
    <property type="match status" value="1"/>
</dbReference>
<dbReference type="AlphaFoldDB" id="A0A0P8XFP8"/>
<evidence type="ECO:0000313" key="9">
    <source>
        <dbReference type="EMBL" id="KPU73741.1"/>
    </source>
</evidence>
<evidence type="ECO:0000256" key="4">
    <source>
        <dbReference type="ARBA" id="ARBA00022723"/>
    </source>
</evidence>
<evidence type="ECO:0000259" key="8">
    <source>
        <dbReference type="PROSITE" id="PS51462"/>
    </source>
</evidence>
<dbReference type="InterPro" id="IPR000086">
    <property type="entry name" value="NUDIX_hydrolase_dom"/>
</dbReference>
<dbReference type="EMBL" id="CH902620">
    <property type="protein sequence ID" value="KPU73741.1"/>
    <property type="molecule type" value="Genomic_DNA"/>
</dbReference>
<dbReference type="GO" id="GO:0046872">
    <property type="term" value="F:metal ion binding"/>
    <property type="evidence" value="ECO:0007669"/>
    <property type="project" value="UniProtKB-KW"/>
</dbReference>
<evidence type="ECO:0000313" key="10">
    <source>
        <dbReference type="Proteomes" id="UP000007801"/>
    </source>
</evidence>